<dbReference type="SUPFAM" id="SSF143120">
    <property type="entry name" value="YefM-like"/>
    <property type="match status" value="1"/>
</dbReference>
<evidence type="ECO:0000313" key="2">
    <source>
        <dbReference type="EMBL" id="OIP03420.1"/>
    </source>
</evidence>
<dbReference type="InterPro" id="IPR036165">
    <property type="entry name" value="YefM-like_sf"/>
</dbReference>
<name>A0A1J5AY37_9BACT</name>
<evidence type="ECO:0000256" key="1">
    <source>
        <dbReference type="ARBA" id="ARBA00009981"/>
    </source>
</evidence>
<dbReference type="EMBL" id="MNXQ01000038">
    <property type="protein sequence ID" value="OIP03420.1"/>
    <property type="molecule type" value="Genomic_DNA"/>
</dbReference>
<dbReference type="AlphaFoldDB" id="A0A1J5AY37"/>
<organism evidence="2 3">
    <name type="scientific">Candidatus Beckwithbacteria bacterium CG2_30_44_31</name>
    <dbReference type="NCBI Taxonomy" id="1805035"/>
    <lineage>
        <taxon>Bacteria</taxon>
        <taxon>Candidatus Beckwithiibacteriota</taxon>
    </lineage>
</organism>
<comment type="caution">
    <text evidence="2">The sequence shown here is derived from an EMBL/GenBank/DDBJ whole genome shotgun (WGS) entry which is preliminary data.</text>
</comment>
<evidence type="ECO:0008006" key="4">
    <source>
        <dbReference type="Google" id="ProtNLM"/>
    </source>
</evidence>
<dbReference type="Proteomes" id="UP000183605">
    <property type="component" value="Unassembled WGS sequence"/>
</dbReference>
<sequence length="83" mass="9703">MNLLRLTATELKRNTAEVINAVVYAEKEAIIERYGYPVVRIVPIIKISDRPGKEMLLKKYFGLIKDFPNLKSLRKFKRRPVDL</sequence>
<evidence type="ECO:0000313" key="3">
    <source>
        <dbReference type="Proteomes" id="UP000183605"/>
    </source>
</evidence>
<gene>
    <name evidence="2" type="ORF">AUK18_02085</name>
</gene>
<comment type="similarity">
    <text evidence="1">Belongs to the phD/YefM antitoxin family.</text>
</comment>
<accession>A0A1J5AY37</accession>
<proteinExistence type="inferred from homology"/>
<protein>
    <recommendedName>
        <fullName evidence="4">Antitoxin</fullName>
    </recommendedName>
</protein>
<dbReference type="NCBIfam" id="TIGR01552">
    <property type="entry name" value="phd_fam"/>
    <property type="match status" value="1"/>
</dbReference>
<reference evidence="2 3" key="1">
    <citation type="journal article" date="2016" name="Environ. Microbiol.">
        <title>Genomic resolution of a cold subsurface aquifer community provides metabolic insights for novel microbes adapted to high CO concentrations.</title>
        <authorList>
            <person name="Probst A.J."/>
            <person name="Castelle C.J."/>
            <person name="Singh A."/>
            <person name="Brown C.T."/>
            <person name="Anantharaman K."/>
            <person name="Sharon I."/>
            <person name="Hug L.A."/>
            <person name="Burstein D."/>
            <person name="Emerson J.B."/>
            <person name="Thomas B.C."/>
            <person name="Banfield J.F."/>
        </authorList>
    </citation>
    <scope>NUCLEOTIDE SEQUENCE [LARGE SCALE GENOMIC DNA]</scope>
    <source>
        <strain evidence="2">CG2_30_44_31</strain>
    </source>
</reference>